<proteinExistence type="predicted"/>
<keyword evidence="3" id="KW-1185">Reference proteome</keyword>
<reference evidence="2 3" key="1">
    <citation type="submission" date="2019-10" db="EMBL/GenBank/DDBJ databases">
        <title>Gracilibacillus sp. nov. isolated from rice seeds.</title>
        <authorList>
            <person name="He S."/>
        </authorList>
    </citation>
    <scope>NUCLEOTIDE SEQUENCE [LARGE SCALE GENOMIC DNA]</scope>
    <source>
        <strain evidence="2 3">TD8</strain>
    </source>
</reference>
<dbReference type="Proteomes" id="UP000480246">
    <property type="component" value="Unassembled WGS sequence"/>
</dbReference>
<protein>
    <submittedName>
        <fullName evidence="2">Uncharacterized protein</fullName>
    </submittedName>
</protein>
<feature type="transmembrane region" description="Helical" evidence="1">
    <location>
        <begin position="34"/>
        <end position="56"/>
    </location>
</feature>
<dbReference type="EMBL" id="WEID01000070">
    <property type="protein sequence ID" value="KAB8130501.1"/>
    <property type="molecule type" value="Genomic_DNA"/>
</dbReference>
<gene>
    <name evidence="2" type="ORF">F9U64_14245</name>
</gene>
<keyword evidence="1" id="KW-0812">Transmembrane</keyword>
<evidence type="ECO:0000313" key="3">
    <source>
        <dbReference type="Proteomes" id="UP000480246"/>
    </source>
</evidence>
<comment type="caution">
    <text evidence="2">The sequence shown here is derived from an EMBL/GenBank/DDBJ whole genome shotgun (WGS) entry which is preliminary data.</text>
</comment>
<keyword evidence="1" id="KW-0472">Membrane</keyword>
<keyword evidence="1" id="KW-1133">Transmembrane helix</keyword>
<sequence length="69" mass="7924">MFKSQKVNNALKLGLLWLIYITLLYTFIQTNIEGTAFAIAFIVTTLLFLAATAWYVRKVIKKPDNRGTR</sequence>
<evidence type="ECO:0000313" key="2">
    <source>
        <dbReference type="EMBL" id="KAB8130501.1"/>
    </source>
</evidence>
<dbReference type="RefSeq" id="WP_153404856.1">
    <property type="nucleotide sequence ID" value="NZ_ML762434.1"/>
</dbReference>
<feature type="transmembrane region" description="Helical" evidence="1">
    <location>
        <begin position="9"/>
        <end position="28"/>
    </location>
</feature>
<accession>A0A7C8L648</accession>
<evidence type="ECO:0000256" key="1">
    <source>
        <dbReference type="SAM" id="Phobius"/>
    </source>
</evidence>
<dbReference type="AlphaFoldDB" id="A0A7C8L648"/>
<name>A0A7C8L648_9BACI</name>
<organism evidence="2 3">
    <name type="scientific">Gracilibacillus oryzae</name>
    <dbReference type="NCBI Taxonomy" id="1672701"/>
    <lineage>
        <taxon>Bacteria</taxon>
        <taxon>Bacillati</taxon>
        <taxon>Bacillota</taxon>
        <taxon>Bacilli</taxon>
        <taxon>Bacillales</taxon>
        <taxon>Bacillaceae</taxon>
        <taxon>Gracilibacillus</taxon>
    </lineage>
</organism>